<comment type="caution">
    <text evidence="1">The sequence shown here is derived from an EMBL/GenBank/DDBJ whole genome shotgun (WGS) entry which is preliminary data.</text>
</comment>
<dbReference type="Proteomes" id="UP001597387">
    <property type="component" value="Unassembled WGS sequence"/>
</dbReference>
<dbReference type="RefSeq" id="WP_255900378.1">
    <property type="nucleotide sequence ID" value="NZ_JAFMZO010000002.1"/>
</dbReference>
<organism evidence="1 2">
    <name type="scientific">Paradesertivirga mongoliensis</name>
    <dbReference type="NCBI Taxonomy" id="2100740"/>
    <lineage>
        <taxon>Bacteria</taxon>
        <taxon>Pseudomonadati</taxon>
        <taxon>Bacteroidota</taxon>
        <taxon>Sphingobacteriia</taxon>
        <taxon>Sphingobacteriales</taxon>
        <taxon>Sphingobacteriaceae</taxon>
        <taxon>Paradesertivirga</taxon>
    </lineage>
</organism>
<dbReference type="EMBL" id="JBHUHZ010000002">
    <property type="protein sequence ID" value="MFD2163714.1"/>
    <property type="molecule type" value="Genomic_DNA"/>
</dbReference>
<gene>
    <name evidence="1" type="ORF">ACFSJU_14990</name>
</gene>
<proteinExistence type="predicted"/>
<evidence type="ECO:0000313" key="1">
    <source>
        <dbReference type="EMBL" id="MFD2163714.1"/>
    </source>
</evidence>
<name>A0ABW4ZNN5_9SPHI</name>
<reference evidence="2" key="1">
    <citation type="journal article" date="2019" name="Int. J. Syst. Evol. Microbiol.">
        <title>The Global Catalogue of Microorganisms (GCM) 10K type strain sequencing project: providing services to taxonomists for standard genome sequencing and annotation.</title>
        <authorList>
            <consortium name="The Broad Institute Genomics Platform"/>
            <consortium name="The Broad Institute Genome Sequencing Center for Infectious Disease"/>
            <person name="Wu L."/>
            <person name="Ma J."/>
        </authorList>
    </citation>
    <scope>NUCLEOTIDE SEQUENCE [LARGE SCALE GENOMIC DNA]</scope>
    <source>
        <strain evidence="2">KCTC 42217</strain>
    </source>
</reference>
<evidence type="ECO:0000313" key="2">
    <source>
        <dbReference type="Proteomes" id="UP001597387"/>
    </source>
</evidence>
<protein>
    <submittedName>
        <fullName evidence="1">Uncharacterized protein</fullName>
    </submittedName>
</protein>
<keyword evidence="2" id="KW-1185">Reference proteome</keyword>
<accession>A0ABW4ZNN5</accession>
<sequence length="57" mass="6410">MNWINSAFQTEHYWADILREGLPSALGVLVTATDVVSGMSQEVREDSKRKAKYIPVT</sequence>